<keyword evidence="1" id="KW-1133">Transmembrane helix</keyword>
<evidence type="ECO:0000313" key="4">
    <source>
        <dbReference type="EMBL" id="MBB3157408.1"/>
    </source>
</evidence>
<feature type="domain" description="DUF1980" evidence="2">
    <location>
        <begin position="20"/>
        <end position="113"/>
    </location>
</feature>
<keyword evidence="1" id="KW-0472">Membrane</keyword>
<dbReference type="AlphaFoldDB" id="A0A7W5CGT0"/>
<keyword evidence="1" id="KW-0812">Transmembrane</keyword>
<dbReference type="PANTHER" id="PTHR40047">
    <property type="entry name" value="UPF0703 PROTEIN YCGQ"/>
    <property type="match status" value="1"/>
</dbReference>
<evidence type="ECO:0000256" key="1">
    <source>
        <dbReference type="SAM" id="Phobius"/>
    </source>
</evidence>
<protein>
    <submittedName>
        <fullName evidence="4">Putative repeat protein (TIGR03943 family)</fullName>
    </submittedName>
</protein>
<dbReference type="Proteomes" id="UP000543579">
    <property type="component" value="Unassembled WGS sequence"/>
</dbReference>
<dbReference type="NCBIfam" id="TIGR03943">
    <property type="entry name" value="TIGR03943 family putative permease subunit"/>
    <property type="match status" value="1"/>
</dbReference>
<accession>A0A7W5CGT0</accession>
<dbReference type="Pfam" id="PF21537">
    <property type="entry name" value="DUF1980_C"/>
    <property type="match status" value="1"/>
</dbReference>
<organism evidence="4 5">
    <name type="scientific">Microbacterium proteolyticum</name>
    <dbReference type="NCBI Taxonomy" id="1572644"/>
    <lineage>
        <taxon>Bacteria</taxon>
        <taxon>Bacillati</taxon>
        <taxon>Actinomycetota</taxon>
        <taxon>Actinomycetes</taxon>
        <taxon>Micrococcales</taxon>
        <taxon>Microbacteriaceae</taxon>
        <taxon>Microbacterium</taxon>
    </lineage>
</organism>
<comment type="caution">
    <text evidence="4">The sequence shown here is derived from an EMBL/GenBank/DDBJ whole genome shotgun (WGS) entry which is preliminary data.</text>
</comment>
<dbReference type="InterPro" id="IPR052955">
    <property type="entry name" value="UPF0703_membrane_permease"/>
</dbReference>
<evidence type="ECO:0000259" key="2">
    <source>
        <dbReference type="Pfam" id="PF09323"/>
    </source>
</evidence>
<dbReference type="InterPro" id="IPR015402">
    <property type="entry name" value="DUF1980"/>
</dbReference>
<reference evidence="4 5" key="1">
    <citation type="submission" date="2020-08" db="EMBL/GenBank/DDBJ databases">
        <title>Genomic Encyclopedia of Type Strains, Phase III (KMG-III): the genomes of soil and plant-associated and newly described type strains.</title>
        <authorList>
            <person name="Whitman W."/>
        </authorList>
    </citation>
    <scope>NUCLEOTIDE SEQUENCE [LARGE SCALE GENOMIC DNA]</scope>
    <source>
        <strain evidence="4 5">CECT 8356</strain>
    </source>
</reference>
<dbReference type="RefSeq" id="WP_183418827.1">
    <property type="nucleotide sequence ID" value="NZ_JACHXY010000001.1"/>
</dbReference>
<feature type="domain" description="DUF1980" evidence="3">
    <location>
        <begin position="157"/>
        <end position="244"/>
    </location>
</feature>
<feature type="transmembrane region" description="Helical" evidence="1">
    <location>
        <begin position="82"/>
        <end position="105"/>
    </location>
</feature>
<dbReference type="EMBL" id="JACHXY010000001">
    <property type="protein sequence ID" value="MBB3157408.1"/>
    <property type="molecule type" value="Genomic_DNA"/>
</dbReference>
<evidence type="ECO:0000259" key="3">
    <source>
        <dbReference type="Pfam" id="PF21537"/>
    </source>
</evidence>
<dbReference type="PANTHER" id="PTHR40047:SF1">
    <property type="entry name" value="UPF0703 PROTEIN YCGQ"/>
    <property type="match status" value="1"/>
</dbReference>
<proteinExistence type="predicted"/>
<dbReference type="Pfam" id="PF09323">
    <property type="entry name" value="DUF1980"/>
    <property type="match status" value="1"/>
</dbReference>
<feature type="transmembrane region" description="Helical" evidence="1">
    <location>
        <begin position="37"/>
        <end position="61"/>
    </location>
</feature>
<dbReference type="InterPro" id="IPR048493">
    <property type="entry name" value="DUF1980_N"/>
</dbReference>
<gene>
    <name evidence="4" type="ORF">FHS07_001092</name>
</gene>
<sequence>MSELLSRWTGLALCGIGLVATLALAAAGDLTLYIHPRYVVFTVLLSVVGAGLFAAAVWVTATGREAAHDHDHDHDHPGRRRSYRMLSTAVTGVLVVVSAGALLVAPPTTLSAERALSSTSAVDGGGDVPRPSLVGSDPTRFSVRDWASILGSGATADDLVGQQADVTGFLLIDDSGAVRVGRYAVTCCTVDAQLFAVPVIAADLPSDLRSGDWVHLTGTFADDEGATHLRPATADAVEEPDDPYLS</sequence>
<evidence type="ECO:0000313" key="5">
    <source>
        <dbReference type="Proteomes" id="UP000543579"/>
    </source>
</evidence>
<dbReference type="InterPro" id="IPR048447">
    <property type="entry name" value="DUF1980_C"/>
</dbReference>
<name>A0A7W5CGT0_9MICO</name>